<dbReference type="EMBL" id="FOHU01000042">
    <property type="protein sequence ID" value="SET82393.1"/>
    <property type="molecule type" value="Genomic_DNA"/>
</dbReference>
<dbReference type="Proteomes" id="UP000199568">
    <property type="component" value="Unassembled WGS sequence"/>
</dbReference>
<evidence type="ECO:0008006" key="3">
    <source>
        <dbReference type="Google" id="ProtNLM"/>
    </source>
</evidence>
<reference evidence="1 2" key="1">
    <citation type="submission" date="2016-10" db="EMBL/GenBank/DDBJ databases">
        <authorList>
            <person name="de Groot N.N."/>
        </authorList>
    </citation>
    <scope>NUCLEOTIDE SEQUENCE [LARGE SCALE GENOMIC DNA]</scope>
    <source>
        <strain evidence="1 2">DSM 18979</strain>
    </source>
</reference>
<name>A0A1I0HF39_9FIRM</name>
<proteinExistence type="predicted"/>
<sequence>MGSEETLSDFLAFAKKNYPAKKTGFILWNHGGGSVTGAAADENYGGDSLTLDEMYNAFASNYELSEENPPFELIGFDACLMATVDVAYTFNDIGKYLVASQEFEPGNGWYYTGFLDALGKNPRMDGLELGKIICDTYVEGCKMVGTADDITLSVINLSKVSELLTAYEDFGKEALANACIDPGFFSHFARIAVATVNYGGNTKEQGFTNMVDLGHLARKSGQILSETSNIVLASLENCVEYKVSDPYRKDATGLSCYYSYNGDIDDFNAYTNLGVGQAFKHYYSYGLTGELSEDGMQYLLAMNYESLPLLETLEDQGWENHPLEVDDEGVAILTLGKKAMDVLSSIYFHLYYVDYEADIMLHLGSDNEMIADWEKGVFKDNFRGVWGGIDGELVYMELSYEGDEYNLYAVPILLNGEEYTLSVIYDFEKAGYEIQGARKSLDENGMADKNLRNLVEGDVITPIHYTFMTIYGDDDELIPFEGGKIIVSRNTSFEEIELGDGVFLQMFGMSDMQGNTVYSEVVTFEIENGVISTSIGFN</sequence>
<dbReference type="STRING" id="426128.SAMN05660297_03621"/>
<evidence type="ECO:0000313" key="1">
    <source>
        <dbReference type="EMBL" id="SET82393.1"/>
    </source>
</evidence>
<keyword evidence="2" id="KW-1185">Reference proteome</keyword>
<dbReference type="PANTHER" id="PTHR37835">
    <property type="entry name" value="ALPHA-CLOSTRIPAIN"/>
    <property type="match status" value="1"/>
</dbReference>
<dbReference type="InterPro" id="IPR005077">
    <property type="entry name" value="Peptidase_C11"/>
</dbReference>
<organism evidence="1 2">
    <name type="scientific">Natronincola peptidivorans</name>
    <dbReference type="NCBI Taxonomy" id="426128"/>
    <lineage>
        <taxon>Bacteria</taxon>
        <taxon>Bacillati</taxon>
        <taxon>Bacillota</taxon>
        <taxon>Clostridia</taxon>
        <taxon>Peptostreptococcales</taxon>
        <taxon>Natronincolaceae</taxon>
        <taxon>Natronincola</taxon>
    </lineage>
</organism>
<dbReference type="Pfam" id="PF03415">
    <property type="entry name" value="Peptidase_C11"/>
    <property type="match status" value="1"/>
</dbReference>
<dbReference type="PANTHER" id="PTHR37835:SF1">
    <property type="entry name" value="ALPHA-CLOSTRIPAIN"/>
    <property type="match status" value="1"/>
</dbReference>
<dbReference type="Gene3D" id="3.40.50.11970">
    <property type="match status" value="1"/>
</dbReference>
<evidence type="ECO:0000313" key="2">
    <source>
        <dbReference type="Proteomes" id="UP000199568"/>
    </source>
</evidence>
<gene>
    <name evidence="1" type="ORF">SAMN05660297_03621</name>
</gene>
<dbReference type="AlphaFoldDB" id="A0A1I0HF39"/>
<accession>A0A1I0HF39</accession>
<protein>
    <recommendedName>
        <fullName evidence="3">Clostripain</fullName>
    </recommendedName>
</protein>